<feature type="region of interest" description="Disordered" evidence="1">
    <location>
        <begin position="30"/>
        <end position="58"/>
    </location>
</feature>
<organism evidence="2 3">
    <name type="scientific">Tistlia consotensis USBA 355</name>
    <dbReference type="NCBI Taxonomy" id="560819"/>
    <lineage>
        <taxon>Bacteria</taxon>
        <taxon>Pseudomonadati</taxon>
        <taxon>Pseudomonadota</taxon>
        <taxon>Alphaproteobacteria</taxon>
        <taxon>Rhodospirillales</taxon>
        <taxon>Rhodovibrionaceae</taxon>
        <taxon>Tistlia</taxon>
    </lineage>
</organism>
<feature type="compositionally biased region" description="Basic and acidic residues" evidence="1">
    <location>
        <begin position="44"/>
        <end position="58"/>
    </location>
</feature>
<name>A0A1Y6BD53_9PROT</name>
<accession>A0A1Y6BD53</accession>
<evidence type="ECO:0000313" key="3">
    <source>
        <dbReference type="Proteomes" id="UP000192917"/>
    </source>
</evidence>
<gene>
    <name evidence="2" type="ORF">SAMN05428998_102113</name>
</gene>
<evidence type="ECO:0000313" key="2">
    <source>
        <dbReference type="EMBL" id="SME97837.1"/>
    </source>
</evidence>
<dbReference type="RefSeq" id="WP_159460101.1">
    <property type="nucleotide sequence ID" value="NZ_FWZX01000002.1"/>
</dbReference>
<keyword evidence="3" id="KW-1185">Reference proteome</keyword>
<dbReference type="EMBL" id="FWZX01000002">
    <property type="protein sequence ID" value="SME97837.1"/>
    <property type="molecule type" value="Genomic_DNA"/>
</dbReference>
<proteinExistence type="predicted"/>
<evidence type="ECO:0000256" key="1">
    <source>
        <dbReference type="SAM" id="MobiDB-lite"/>
    </source>
</evidence>
<dbReference type="Proteomes" id="UP000192917">
    <property type="component" value="Unassembled WGS sequence"/>
</dbReference>
<sequence length="58" mass="6506">MSALSFKGQLHPPAWWPEVKRVAARVILGPDQSPPKAPLPDTVEQAREGKISDWLRMD</sequence>
<dbReference type="AlphaFoldDB" id="A0A1Y6BD53"/>
<dbReference type="STRING" id="560819.SAMN05428998_102113"/>
<protein>
    <submittedName>
        <fullName evidence="2">Uncharacterized protein</fullName>
    </submittedName>
</protein>
<reference evidence="2 3" key="1">
    <citation type="submission" date="2017-04" db="EMBL/GenBank/DDBJ databases">
        <authorList>
            <person name="Afonso C.L."/>
            <person name="Miller P.J."/>
            <person name="Scott M.A."/>
            <person name="Spackman E."/>
            <person name="Goraichik I."/>
            <person name="Dimitrov K.M."/>
            <person name="Suarez D.L."/>
            <person name="Swayne D.E."/>
        </authorList>
    </citation>
    <scope>NUCLEOTIDE SEQUENCE [LARGE SCALE GENOMIC DNA]</scope>
    <source>
        <strain evidence="2 3">USBA 355</strain>
    </source>
</reference>